<evidence type="ECO:0000313" key="13">
    <source>
        <dbReference type="Proteomes" id="UP001482513"/>
    </source>
</evidence>
<proteinExistence type="predicted"/>
<dbReference type="EMBL" id="JAMPKX010000001">
    <property type="protein sequence ID" value="MEP0945936.1"/>
    <property type="molecule type" value="Genomic_DNA"/>
</dbReference>
<dbReference type="PANTHER" id="PTHR30349:SF77">
    <property type="entry name" value="TYROSINE RECOMBINASE XERC"/>
    <property type="match status" value="1"/>
</dbReference>
<evidence type="ECO:0000256" key="8">
    <source>
        <dbReference type="ARBA" id="ARBA00023306"/>
    </source>
</evidence>
<comment type="subcellular location">
    <subcellularLocation>
        <location evidence="1">Cytoplasm</location>
    </subcellularLocation>
</comment>
<keyword evidence="2" id="KW-0963">Cytoplasm</keyword>
<dbReference type="InterPro" id="IPR002104">
    <property type="entry name" value="Integrase_catalytic"/>
</dbReference>
<accession>A0ABV0JZH9</accession>
<keyword evidence="13" id="KW-1185">Reference proteome</keyword>
<feature type="domain" description="Tyr recombinase" evidence="10">
    <location>
        <begin position="111"/>
        <end position="289"/>
    </location>
</feature>
<dbReference type="PROSITE" id="PS51898">
    <property type="entry name" value="TYR_RECOMBINASE"/>
    <property type="match status" value="1"/>
</dbReference>
<reference evidence="12 13" key="1">
    <citation type="submission" date="2022-04" db="EMBL/GenBank/DDBJ databases">
        <title>Positive selection, recombination, and allopatry shape intraspecific diversity of widespread and dominant cyanobacteria.</title>
        <authorList>
            <person name="Wei J."/>
            <person name="Shu W."/>
            <person name="Hu C."/>
        </authorList>
    </citation>
    <scope>NUCLEOTIDE SEQUENCE [LARGE SCALE GENOMIC DNA]</scope>
    <source>
        <strain evidence="12 13">DQ-A4</strain>
    </source>
</reference>
<evidence type="ECO:0000256" key="4">
    <source>
        <dbReference type="ARBA" id="ARBA00022829"/>
    </source>
</evidence>
<protein>
    <submittedName>
        <fullName evidence="12">Tyrosine-type recombinase/integrase</fullName>
    </submittedName>
</protein>
<dbReference type="PROSITE" id="PS51900">
    <property type="entry name" value="CB"/>
    <property type="match status" value="1"/>
</dbReference>
<evidence type="ECO:0000256" key="3">
    <source>
        <dbReference type="ARBA" id="ARBA00022618"/>
    </source>
</evidence>
<feature type="domain" description="Core-binding (CB)" evidence="11">
    <location>
        <begin position="5"/>
        <end position="82"/>
    </location>
</feature>
<dbReference type="CDD" id="cd00397">
    <property type="entry name" value="DNA_BRE_C"/>
    <property type="match status" value="1"/>
</dbReference>
<keyword evidence="3" id="KW-0132">Cell division</keyword>
<keyword evidence="6 9" id="KW-0238">DNA-binding</keyword>
<evidence type="ECO:0000259" key="11">
    <source>
        <dbReference type="PROSITE" id="PS51900"/>
    </source>
</evidence>
<dbReference type="Proteomes" id="UP001482513">
    <property type="component" value="Unassembled WGS sequence"/>
</dbReference>
<dbReference type="PANTHER" id="PTHR30349">
    <property type="entry name" value="PHAGE INTEGRASE-RELATED"/>
    <property type="match status" value="1"/>
</dbReference>
<evidence type="ECO:0000256" key="5">
    <source>
        <dbReference type="ARBA" id="ARBA00022908"/>
    </source>
</evidence>
<gene>
    <name evidence="12" type="ORF">NC992_03530</name>
</gene>
<evidence type="ECO:0000256" key="9">
    <source>
        <dbReference type="PROSITE-ProRule" id="PRU01248"/>
    </source>
</evidence>
<evidence type="ECO:0000313" key="12">
    <source>
        <dbReference type="EMBL" id="MEP0945936.1"/>
    </source>
</evidence>
<evidence type="ECO:0000256" key="6">
    <source>
        <dbReference type="ARBA" id="ARBA00023125"/>
    </source>
</evidence>
<keyword evidence="7" id="KW-0233">DNA recombination</keyword>
<evidence type="ECO:0000259" key="10">
    <source>
        <dbReference type="PROSITE" id="PS51898"/>
    </source>
</evidence>
<dbReference type="InterPro" id="IPR013762">
    <property type="entry name" value="Integrase-like_cat_sf"/>
</dbReference>
<comment type="caution">
    <text evidence="12">The sequence shown here is derived from an EMBL/GenBank/DDBJ whole genome shotgun (WGS) entry which is preliminary data.</text>
</comment>
<dbReference type="InterPro" id="IPR010998">
    <property type="entry name" value="Integrase_recombinase_N"/>
</dbReference>
<name>A0ABV0JZH9_9CYAN</name>
<dbReference type="Gene3D" id="1.10.150.130">
    <property type="match status" value="1"/>
</dbReference>
<dbReference type="Gene3D" id="1.10.443.10">
    <property type="entry name" value="Intergrase catalytic core"/>
    <property type="match status" value="1"/>
</dbReference>
<dbReference type="Pfam" id="PF00589">
    <property type="entry name" value="Phage_integrase"/>
    <property type="match status" value="1"/>
</dbReference>
<evidence type="ECO:0000256" key="7">
    <source>
        <dbReference type="ARBA" id="ARBA00023172"/>
    </source>
</evidence>
<dbReference type="InterPro" id="IPR050090">
    <property type="entry name" value="Tyrosine_recombinase_XerCD"/>
</dbReference>
<organism evidence="12 13">
    <name type="scientific">Leptolyngbya subtilissima DQ-A4</name>
    <dbReference type="NCBI Taxonomy" id="2933933"/>
    <lineage>
        <taxon>Bacteria</taxon>
        <taxon>Bacillati</taxon>
        <taxon>Cyanobacteriota</taxon>
        <taxon>Cyanophyceae</taxon>
        <taxon>Leptolyngbyales</taxon>
        <taxon>Leptolyngbyaceae</taxon>
        <taxon>Leptolyngbya group</taxon>
        <taxon>Leptolyngbya</taxon>
    </lineage>
</organism>
<keyword evidence="5" id="KW-0229">DNA integration</keyword>
<dbReference type="InterPro" id="IPR011010">
    <property type="entry name" value="DNA_brk_join_enz"/>
</dbReference>
<dbReference type="InterPro" id="IPR044068">
    <property type="entry name" value="CB"/>
</dbReference>
<evidence type="ECO:0000256" key="2">
    <source>
        <dbReference type="ARBA" id="ARBA00022490"/>
    </source>
</evidence>
<keyword evidence="4" id="KW-0159">Chromosome partition</keyword>
<sequence>MKTVITLAGVSVEFLQRPGLEKSTQRSYESALMPLLEEYGQMPIEIMTRQTLQDYLSELPNLAYTTHQRHQATIQALFNFAVEQGYIKANPIARLKRRKPDREKGEHGTDDVIRYLTPEQLKVLYQVVAPNLRMNALVHLLHRTGARIAEVLALDLEIMNLDQRKFQVVGKGNKRRWCFYSEDAARVLEHYLRYERHSGCLALFTAQQPFTLEVSRMGYRTAHQDWTDLIAQSSELEGIRMHDLRHTFATERVGLMGIEELRALMGHQNIQTTLRYQKVTSQRAETVAQEALAALLKS</sequence>
<keyword evidence="8" id="KW-0131">Cell cycle</keyword>
<dbReference type="SUPFAM" id="SSF56349">
    <property type="entry name" value="DNA breaking-rejoining enzymes"/>
    <property type="match status" value="1"/>
</dbReference>
<evidence type="ECO:0000256" key="1">
    <source>
        <dbReference type="ARBA" id="ARBA00004496"/>
    </source>
</evidence>